<dbReference type="PROSITE" id="PS50240">
    <property type="entry name" value="TRYPSIN_DOM"/>
    <property type="match status" value="1"/>
</dbReference>
<evidence type="ECO:0000256" key="7">
    <source>
        <dbReference type="ARBA" id="ARBA00022825"/>
    </source>
</evidence>
<dbReference type="CDD" id="cd00190">
    <property type="entry name" value="Tryp_SPc"/>
    <property type="match status" value="1"/>
</dbReference>
<keyword evidence="8" id="KW-1015">Disulfide bond</keyword>
<dbReference type="InterPro" id="IPR009003">
    <property type="entry name" value="Peptidase_S1_PA"/>
</dbReference>
<keyword evidence="6 9" id="KW-0378">Hydrolase</keyword>
<evidence type="ECO:0000256" key="10">
    <source>
        <dbReference type="SAM" id="MobiDB-lite"/>
    </source>
</evidence>
<sequence>MTWNRYQEPHLVMGAPAGVLLGIVALLRLLGAHGYDPETCGKRPLAPSHGGSLRIVGGIDALPGSWPWLVSIQIPSDKGPKHSCGGSLLAPPWVLTAAHCFKTKRRSLHLWKIVVGATDLSDLPKTVQLRSVRKVILHQDYNPRTEANDIALIQLDNPVTFGNYVQPACLPESTADSKTTFSHCYISGWGTTSQNSVKTSDVLQEAKVNLLQTEKCNSSHWYNGAVGPHTLCAGYVQGGVDTCQGDSGGPLMCKTSPKSVYYIVGITSWGKGCAQANNPGIYTSTIDFLEWILGQMMRAKAGKPARKEGLPKNNTEPTPAHPGGITLLPVTTLVQNELEFPTETPAATTSTLPKPGAIPLPPDASPGASETAAGVGSIPLPPDASSEPPRSTSKFSSTAASLETSLGLAPLPASASSGTLETPREEGGRGLPASAKPPQRPNATLAPKPNETEPTVIIEPPFLPPTQTPPPLEPPFLPLEQTVTLEPPFFPEETGPTALAPPYIPKEIPPTGLEEPYIPPEITVTLEPPMWLRRSPTRRRSPPLSSHHRPIPLLPQKRPQKRPRKRPRESHWHRDLFFWNPQRKNPPPRNPQRPPQRRPRLPRSLRRPRPRRDLRPARHERQAL</sequence>
<evidence type="ECO:0000259" key="11">
    <source>
        <dbReference type="PROSITE" id="PS50240"/>
    </source>
</evidence>
<name>A0ABM5GLH2_9SAUR</name>
<dbReference type="PROSITE" id="PS00135">
    <property type="entry name" value="TRYPSIN_SER"/>
    <property type="match status" value="1"/>
</dbReference>
<feature type="domain" description="Peptidase S1" evidence="11">
    <location>
        <begin position="55"/>
        <end position="297"/>
    </location>
</feature>
<dbReference type="PANTHER" id="PTHR24252">
    <property type="entry name" value="ACROSIN-RELATED"/>
    <property type="match status" value="1"/>
</dbReference>
<dbReference type="InterPro" id="IPR018114">
    <property type="entry name" value="TRYPSIN_HIS"/>
</dbReference>
<feature type="region of interest" description="Disordered" evidence="10">
    <location>
        <begin position="343"/>
        <end position="624"/>
    </location>
</feature>
<keyword evidence="7 9" id="KW-0720">Serine protease</keyword>
<dbReference type="PRINTS" id="PR00722">
    <property type="entry name" value="CHYMOTRYPSIN"/>
</dbReference>
<dbReference type="PANTHER" id="PTHR24252:SF8">
    <property type="entry name" value="ACROSIN"/>
    <property type="match status" value="1"/>
</dbReference>
<feature type="compositionally biased region" description="Basic and acidic residues" evidence="10">
    <location>
        <begin position="611"/>
        <end position="624"/>
    </location>
</feature>
<evidence type="ECO:0000313" key="12">
    <source>
        <dbReference type="Proteomes" id="UP001652642"/>
    </source>
</evidence>
<evidence type="ECO:0000256" key="9">
    <source>
        <dbReference type="RuleBase" id="RU363034"/>
    </source>
</evidence>
<evidence type="ECO:0000256" key="3">
    <source>
        <dbReference type="ARBA" id="ARBA00012050"/>
    </source>
</evidence>
<keyword evidence="5 9" id="KW-0645">Protease</keyword>
<evidence type="ECO:0000313" key="13">
    <source>
        <dbReference type="RefSeq" id="XP_072858480.1"/>
    </source>
</evidence>
<comment type="similarity">
    <text evidence="2">Belongs to the peptidase S1 family. Snake venom subfamily.</text>
</comment>
<evidence type="ECO:0000256" key="4">
    <source>
        <dbReference type="ARBA" id="ARBA00017161"/>
    </source>
</evidence>
<accession>A0ABM5GLH2</accession>
<evidence type="ECO:0000256" key="2">
    <source>
        <dbReference type="ARBA" id="ARBA00009228"/>
    </source>
</evidence>
<feature type="compositionally biased region" description="Basic residues" evidence="10">
    <location>
        <begin position="558"/>
        <end position="568"/>
    </location>
</feature>
<dbReference type="Gene3D" id="2.40.10.10">
    <property type="entry name" value="Trypsin-like serine proteases"/>
    <property type="match status" value="2"/>
</dbReference>
<evidence type="ECO:0000256" key="6">
    <source>
        <dbReference type="ARBA" id="ARBA00022801"/>
    </source>
</evidence>
<feature type="region of interest" description="Disordered" evidence="10">
    <location>
        <begin position="302"/>
        <end position="326"/>
    </location>
</feature>
<dbReference type="EC" id="3.4.21.10" evidence="3"/>
<evidence type="ECO:0000256" key="8">
    <source>
        <dbReference type="ARBA" id="ARBA00023157"/>
    </source>
</evidence>
<protein>
    <recommendedName>
        <fullName evidence="4">Acrosin</fullName>
        <ecNumber evidence="3">3.4.21.10</ecNumber>
    </recommendedName>
</protein>
<dbReference type="InterPro" id="IPR001314">
    <property type="entry name" value="Peptidase_S1A"/>
</dbReference>
<dbReference type="InterPro" id="IPR001254">
    <property type="entry name" value="Trypsin_dom"/>
</dbReference>
<feature type="compositionally biased region" description="Basic residues" evidence="10">
    <location>
        <begin position="535"/>
        <end position="550"/>
    </location>
</feature>
<proteinExistence type="inferred from homology"/>
<gene>
    <name evidence="13" type="primary">LOC110084420</name>
</gene>
<organism evidence="12 13">
    <name type="scientific">Pogona vitticeps</name>
    <name type="common">central bearded dragon</name>
    <dbReference type="NCBI Taxonomy" id="103695"/>
    <lineage>
        <taxon>Eukaryota</taxon>
        <taxon>Metazoa</taxon>
        <taxon>Chordata</taxon>
        <taxon>Craniata</taxon>
        <taxon>Vertebrata</taxon>
        <taxon>Euteleostomi</taxon>
        <taxon>Lepidosauria</taxon>
        <taxon>Squamata</taxon>
        <taxon>Bifurcata</taxon>
        <taxon>Unidentata</taxon>
        <taxon>Episquamata</taxon>
        <taxon>Toxicofera</taxon>
        <taxon>Iguania</taxon>
        <taxon>Acrodonta</taxon>
        <taxon>Agamidae</taxon>
        <taxon>Amphibolurinae</taxon>
        <taxon>Pogona</taxon>
    </lineage>
</organism>
<dbReference type="PROSITE" id="PS00134">
    <property type="entry name" value="TRYPSIN_HIS"/>
    <property type="match status" value="1"/>
</dbReference>
<dbReference type="RefSeq" id="XP_072858480.1">
    <property type="nucleotide sequence ID" value="XM_073002379.1"/>
</dbReference>
<dbReference type="InterPro" id="IPR027310">
    <property type="entry name" value="Profilin_CS"/>
</dbReference>
<dbReference type="SMART" id="SM00020">
    <property type="entry name" value="Tryp_SPc"/>
    <property type="match status" value="1"/>
</dbReference>
<feature type="compositionally biased region" description="Basic residues" evidence="10">
    <location>
        <begin position="595"/>
        <end position="610"/>
    </location>
</feature>
<dbReference type="InterPro" id="IPR033116">
    <property type="entry name" value="TRYPSIN_SER"/>
</dbReference>
<dbReference type="InterPro" id="IPR043504">
    <property type="entry name" value="Peptidase_S1_PA_chymotrypsin"/>
</dbReference>
<dbReference type="SUPFAM" id="SSF50494">
    <property type="entry name" value="Trypsin-like serine proteases"/>
    <property type="match status" value="1"/>
</dbReference>
<dbReference type="PROSITE" id="PS00414">
    <property type="entry name" value="PROFILIN"/>
    <property type="match status" value="1"/>
</dbReference>
<comment type="catalytic activity">
    <reaction evidence="1">
        <text>Preferential cleavage: Arg-|-Xaa, Lys-|-Xaa.</text>
        <dbReference type="EC" id="3.4.21.10"/>
    </reaction>
</comment>
<evidence type="ECO:0000256" key="5">
    <source>
        <dbReference type="ARBA" id="ARBA00022670"/>
    </source>
</evidence>
<reference evidence="13" key="1">
    <citation type="submission" date="2025-08" db="UniProtKB">
        <authorList>
            <consortium name="RefSeq"/>
        </authorList>
    </citation>
    <scope>IDENTIFICATION</scope>
</reference>
<dbReference type="Proteomes" id="UP001652642">
    <property type="component" value="Chromosome 5"/>
</dbReference>
<feature type="compositionally biased region" description="Polar residues" evidence="10">
    <location>
        <begin position="388"/>
        <end position="404"/>
    </location>
</feature>
<feature type="compositionally biased region" description="Pro residues" evidence="10">
    <location>
        <begin position="461"/>
        <end position="477"/>
    </location>
</feature>
<evidence type="ECO:0000256" key="1">
    <source>
        <dbReference type="ARBA" id="ARBA00001656"/>
    </source>
</evidence>
<keyword evidence="12" id="KW-1185">Reference proteome</keyword>
<dbReference type="Pfam" id="PF00089">
    <property type="entry name" value="Trypsin"/>
    <property type="match status" value="1"/>
</dbReference>
<dbReference type="GeneID" id="110084420"/>
<feature type="compositionally biased region" description="Pro residues" evidence="10">
    <location>
        <begin position="584"/>
        <end position="594"/>
    </location>
</feature>